<dbReference type="Pfam" id="PF00335">
    <property type="entry name" value="Tetraspanin"/>
    <property type="match status" value="1"/>
</dbReference>
<dbReference type="PANTHER" id="PTHR19282">
    <property type="entry name" value="TETRASPANIN"/>
    <property type="match status" value="1"/>
</dbReference>
<comment type="caution">
    <text evidence="6">Lacks conserved residue(s) required for the propagation of feature annotation.</text>
</comment>
<dbReference type="EMBL" id="JAIWYP010000001">
    <property type="protein sequence ID" value="KAH3889515.1"/>
    <property type="molecule type" value="Genomic_DNA"/>
</dbReference>
<evidence type="ECO:0000256" key="3">
    <source>
        <dbReference type="ARBA" id="ARBA00022692"/>
    </source>
</evidence>
<dbReference type="SUPFAM" id="SSF48652">
    <property type="entry name" value="Tetraspanin"/>
    <property type="match status" value="1"/>
</dbReference>
<dbReference type="PANTHER" id="PTHR19282:SF534">
    <property type="entry name" value="TETRASPANIN FAMILY-RELATED"/>
    <property type="match status" value="1"/>
</dbReference>
<protein>
    <recommendedName>
        <fullName evidence="6">Tetraspanin</fullName>
    </recommendedName>
</protein>
<dbReference type="AlphaFoldDB" id="A0A9D4S3T1"/>
<evidence type="ECO:0000313" key="7">
    <source>
        <dbReference type="EMBL" id="KAH3889515.1"/>
    </source>
</evidence>
<dbReference type="InterPro" id="IPR018499">
    <property type="entry name" value="Tetraspanin/Peripherin"/>
</dbReference>
<dbReference type="PIRSF" id="PIRSF002419">
    <property type="entry name" value="Tetraspanin"/>
    <property type="match status" value="1"/>
</dbReference>
<keyword evidence="3 6" id="KW-0812">Transmembrane</keyword>
<evidence type="ECO:0000256" key="2">
    <source>
        <dbReference type="ARBA" id="ARBA00006840"/>
    </source>
</evidence>
<feature type="transmembrane region" description="Helical" evidence="6">
    <location>
        <begin position="53"/>
        <end position="75"/>
    </location>
</feature>
<dbReference type="Proteomes" id="UP000828390">
    <property type="component" value="Unassembled WGS sequence"/>
</dbReference>
<comment type="subcellular location">
    <subcellularLocation>
        <location evidence="1 6">Membrane</location>
        <topology evidence="1 6">Multi-pass membrane protein</topology>
    </subcellularLocation>
</comment>
<accession>A0A9D4S3T1</accession>
<dbReference type="GO" id="GO:0005886">
    <property type="term" value="C:plasma membrane"/>
    <property type="evidence" value="ECO:0007669"/>
    <property type="project" value="TreeGrafter"/>
</dbReference>
<keyword evidence="4 6" id="KW-1133">Transmembrane helix</keyword>
<evidence type="ECO:0000313" key="8">
    <source>
        <dbReference type="Proteomes" id="UP000828390"/>
    </source>
</evidence>
<comment type="similarity">
    <text evidence="2 6">Belongs to the tetraspanin (TM4SF) family.</text>
</comment>
<keyword evidence="8" id="KW-1185">Reference proteome</keyword>
<keyword evidence="5 6" id="KW-0472">Membrane</keyword>
<comment type="caution">
    <text evidence="7">The sequence shown here is derived from an EMBL/GenBank/DDBJ whole genome shotgun (WGS) entry which is preliminary data.</text>
</comment>
<feature type="transmembrane region" description="Helical" evidence="6">
    <location>
        <begin position="12"/>
        <end position="33"/>
    </location>
</feature>
<dbReference type="InterPro" id="IPR008952">
    <property type="entry name" value="Tetraspanin_EC2_sf"/>
</dbReference>
<reference evidence="7" key="2">
    <citation type="submission" date="2020-11" db="EMBL/GenBank/DDBJ databases">
        <authorList>
            <person name="McCartney M.A."/>
            <person name="Auch B."/>
            <person name="Kono T."/>
            <person name="Mallez S."/>
            <person name="Becker A."/>
            <person name="Gohl D.M."/>
            <person name="Silverstein K.A.T."/>
            <person name="Koren S."/>
            <person name="Bechman K.B."/>
            <person name="Herman A."/>
            <person name="Abrahante J.E."/>
            <person name="Garbe J."/>
        </authorList>
    </citation>
    <scope>NUCLEOTIDE SEQUENCE</scope>
    <source>
        <strain evidence="7">Duluth1</strain>
        <tissue evidence="7">Whole animal</tissue>
    </source>
</reference>
<sequence>MVSKKACKAFLLMINVLLFICGAIILGIGIWAISQQIFISNIIGRSLINSASYIMLVVGACIIVTTFIGFGGAVVSNKCMVTAFVAVIGLMFVLHFGAAISAAVLRENVEDNIKEDMKYGIITQYGDNLHRDDSNKDITESWDMLQQRLRCCAVNDEGWGLYQESNWFYEHSHIQREFVPPSCCVYENRLGQYLDLQKCQSFAFGPPRMQTGAQNNALHYRGCYSAAREIVIKQANLVIGIVFSFCVFL</sequence>
<feature type="non-terminal residue" evidence="7">
    <location>
        <position position="249"/>
    </location>
</feature>
<organism evidence="7 8">
    <name type="scientific">Dreissena polymorpha</name>
    <name type="common">Zebra mussel</name>
    <name type="synonym">Mytilus polymorpha</name>
    <dbReference type="NCBI Taxonomy" id="45954"/>
    <lineage>
        <taxon>Eukaryota</taxon>
        <taxon>Metazoa</taxon>
        <taxon>Spiralia</taxon>
        <taxon>Lophotrochozoa</taxon>
        <taxon>Mollusca</taxon>
        <taxon>Bivalvia</taxon>
        <taxon>Autobranchia</taxon>
        <taxon>Heteroconchia</taxon>
        <taxon>Euheterodonta</taxon>
        <taxon>Imparidentia</taxon>
        <taxon>Neoheterodontei</taxon>
        <taxon>Myida</taxon>
        <taxon>Dreissenoidea</taxon>
        <taxon>Dreissenidae</taxon>
        <taxon>Dreissena</taxon>
    </lineage>
</organism>
<gene>
    <name evidence="7" type="ORF">DPMN_013572</name>
</gene>
<reference evidence="7" key="1">
    <citation type="journal article" date="2019" name="bioRxiv">
        <title>The Genome of the Zebra Mussel, Dreissena polymorpha: A Resource for Invasive Species Research.</title>
        <authorList>
            <person name="McCartney M.A."/>
            <person name="Auch B."/>
            <person name="Kono T."/>
            <person name="Mallez S."/>
            <person name="Zhang Y."/>
            <person name="Obille A."/>
            <person name="Becker A."/>
            <person name="Abrahante J.E."/>
            <person name="Garbe J."/>
            <person name="Badalamenti J.P."/>
            <person name="Herman A."/>
            <person name="Mangelson H."/>
            <person name="Liachko I."/>
            <person name="Sullivan S."/>
            <person name="Sone E.D."/>
            <person name="Koren S."/>
            <person name="Silverstein K.A.T."/>
            <person name="Beckman K.B."/>
            <person name="Gohl D.M."/>
        </authorList>
    </citation>
    <scope>NUCLEOTIDE SEQUENCE</scope>
    <source>
        <strain evidence="7">Duluth1</strain>
        <tissue evidence="7">Whole animal</tissue>
    </source>
</reference>
<dbReference type="InterPro" id="IPR000301">
    <property type="entry name" value="Tetraspanin_animals"/>
</dbReference>
<name>A0A9D4S3T1_DREPO</name>
<evidence type="ECO:0000256" key="4">
    <source>
        <dbReference type="ARBA" id="ARBA00022989"/>
    </source>
</evidence>
<feature type="transmembrane region" description="Helical" evidence="6">
    <location>
        <begin position="81"/>
        <end position="105"/>
    </location>
</feature>
<proteinExistence type="inferred from homology"/>
<evidence type="ECO:0000256" key="5">
    <source>
        <dbReference type="ARBA" id="ARBA00023136"/>
    </source>
</evidence>
<dbReference type="Gene3D" id="1.10.1450.10">
    <property type="entry name" value="Tetraspanin"/>
    <property type="match status" value="1"/>
</dbReference>
<dbReference type="PRINTS" id="PR00259">
    <property type="entry name" value="TMFOUR"/>
</dbReference>
<evidence type="ECO:0000256" key="6">
    <source>
        <dbReference type="RuleBase" id="RU361218"/>
    </source>
</evidence>
<evidence type="ECO:0000256" key="1">
    <source>
        <dbReference type="ARBA" id="ARBA00004141"/>
    </source>
</evidence>